<sequence>MRKLFFSVAFLLFATSTGFAGYKWFTDNQYGEADLTVGKQRFESYCISCHGDKGHGNGVAANALNIKPDNIYAELLNPFGTKVELIDSVLEGDNGQGGVMPPFKAILSEKEINDIFEYIRSLNSY</sequence>
<evidence type="ECO:0000256" key="5">
    <source>
        <dbReference type="ARBA" id="ARBA00023004"/>
    </source>
</evidence>
<feature type="domain" description="Cytochrome c" evidence="8">
    <location>
        <begin position="33"/>
        <end position="123"/>
    </location>
</feature>
<evidence type="ECO:0000256" key="1">
    <source>
        <dbReference type="ARBA" id="ARBA00022448"/>
    </source>
</evidence>
<evidence type="ECO:0000313" key="9">
    <source>
        <dbReference type="EMBL" id="MFH0274296.1"/>
    </source>
</evidence>
<dbReference type="InterPro" id="IPR036909">
    <property type="entry name" value="Cyt_c-like_dom_sf"/>
</dbReference>
<keyword evidence="2 6" id="KW-0349">Heme</keyword>
<evidence type="ECO:0000256" key="4">
    <source>
        <dbReference type="ARBA" id="ARBA00022982"/>
    </source>
</evidence>
<keyword evidence="1" id="KW-0813">Transport</keyword>
<dbReference type="InterPro" id="IPR009056">
    <property type="entry name" value="Cyt_c-like_dom"/>
</dbReference>
<feature type="signal peptide" evidence="7">
    <location>
        <begin position="1"/>
        <end position="20"/>
    </location>
</feature>
<accession>A0ABW7JE49</accession>
<keyword evidence="3 6" id="KW-0479">Metal-binding</keyword>
<keyword evidence="7" id="KW-0732">Signal</keyword>
<evidence type="ECO:0000256" key="7">
    <source>
        <dbReference type="SAM" id="SignalP"/>
    </source>
</evidence>
<evidence type="ECO:0000256" key="2">
    <source>
        <dbReference type="ARBA" id="ARBA00022617"/>
    </source>
</evidence>
<dbReference type="EMBL" id="JBIHSE010000002">
    <property type="protein sequence ID" value="MFH0274296.1"/>
    <property type="molecule type" value="Genomic_DNA"/>
</dbReference>
<dbReference type="Gene3D" id="1.10.760.10">
    <property type="entry name" value="Cytochrome c-like domain"/>
    <property type="match status" value="1"/>
</dbReference>
<keyword evidence="5 6" id="KW-0408">Iron</keyword>
<reference evidence="9 10" key="1">
    <citation type="submission" date="2024-10" db="EMBL/GenBank/DDBJ databases">
        <authorList>
            <person name="Yibar A."/>
            <person name="Saticioglu I.B."/>
            <person name="Duman M."/>
            <person name="Ajmi N."/>
            <person name="Gurler F."/>
            <person name="Ay H."/>
            <person name="Onuk E."/>
            <person name="Guler S."/>
            <person name="Romalde J.L."/>
        </authorList>
    </citation>
    <scope>NUCLEOTIDE SEQUENCE [LARGE SCALE GENOMIC DNA]</scope>
    <source>
        <strain evidence="9 10">1-TCBS-A</strain>
    </source>
</reference>
<dbReference type="RefSeq" id="WP_394632952.1">
    <property type="nucleotide sequence ID" value="NZ_JBIHSE010000002.1"/>
</dbReference>
<dbReference type="PRINTS" id="PR00605">
    <property type="entry name" value="CYTCHROMECIC"/>
</dbReference>
<evidence type="ECO:0000256" key="3">
    <source>
        <dbReference type="ARBA" id="ARBA00022723"/>
    </source>
</evidence>
<dbReference type="PROSITE" id="PS51007">
    <property type="entry name" value="CYTC"/>
    <property type="match status" value="1"/>
</dbReference>
<keyword evidence="4" id="KW-0249">Electron transport</keyword>
<organism evidence="9 10">
    <name type="scientific">Vibrio jasicida</name>
    <dbReference type="NCBI Taxonomy" id="766224"/>
    <lineage>
        <taxon>Bacteria</taxon>
        <taxon>Pseudomonadati</taxon>
        <taxon>Pseudomonadota</taxon>
        <taxon>Gammaproteobacteria</taxon>
        <taxon>Vibrionales</taxon>
        <taxon>Vibrionaceae</taxon>
        <taxon>Vibrio</taxon>
    </lineage>
</organism>
<dbReference type="SUPFAM" id="SSF46626">
    <property type="entry name" value="Cytochrome c"/>
    <property type="match status" value="1"/>
</dbReference>
<protein>
    <submittedName>
        <fullName evidence="9">C-type cytochrome</fullName>
    </submittedName>
</protein>
<evidence type="ECO:0000256" key="6">
    <source>
        <dbReference type="PROSITE-ProRule" id="PRU00433"/>
    </source>
</evidence>
<dbReference type="Pfam" id="PF13442">
    <property type="entry name" value="Cytochrome_CBB3"/>
    <property type="match status" value="1"/>
</dbReference>
<feature type="chain" id="PRO_5046205727" evidence="7">
    <location>
        <begin position="21"/>
        <end position="125"/>
    </location>
</feature>
<dbReference type="InterPro" id="IPR008168">
    <property type="entry name" value="Cyt_C_IC"/>
</dbReference>
<gene>
    <name evidence="9" type="ORF">ACGRHZ_23770</name>
</gene>
<comment type="caution">
    <text evidence="9">The sequence shown here is derived from an EMBL/GenBank/DDBJ whole genome shotgun (WGS) entry which is preliminary data.</text>
</comment>
<evidence type="ECO:0000259" key="8">
    <source>
        <dbReference type="PROSITE" id="PS51007"/>
    </source>
</evidence>
<proteinExistence type="predicted"/>
<dbReference type="Proteomes" id="UP001607221">
    <property type="component" value="Unassembled WGS sequence"/>
</dbReference>
<keyword evidence="10" id="KW-1185">Reference proteome</keyword>
<evidence type="ECO:0000313" key="10">
    <source>
        <dbReference type="Proteomes" id="UP001607221"/>
    </source>
</evidence>
<name>A0ABW7JE49_9VIBR</name>